<keyword evidence="3" id="KW-1185">Reference proteome</keyword>
<accession>A0A5B9W981</accession>
<evidence type="ECO:0000313" key="3">
    <source>
        <dbReference type="Proteomes" id="UP000324233"/>
    </source>
</evidence>
<feature type="region of interest" description="Disordered" evidence="1">
    <location>
        <begin position="151"/>
        <end position="183"/>
    </location>
</feature>
<dbReference type="GO" id="GO:0004175">
    <property type="term" value="F:endopeptidase activity"/>
    <property type="evidence" value="ECO:0007669"/>
    <property type="project" value="TreeGrafter"/>
</dbReference>
<dbReference type="OrthoDB" id="9808862at2"/>
<sequence>MNEDGPGRLPLLVIGFGNPLRRDDAAGLVVADRLGAVPRPGWRVLSVPQLVPELAASLAEARTVVFVDAGLPGVADRVRVEAVAPGAAGESLDHAASPRGLLGLCRLAYGRSPDGWLVTVPAEDLGFGEELSGRTIAGIREAVGRIEDLAAGPASGELPRAERCPTPRVQTRLDRSTTAEGTR</sequence>
<evidence type="ECO:0008006" key="4">
    <source>
        <dbReference type="Google" id="ProtNLM"/>
    </source>
</evidence>
<dbReference type="RefSeq" id="WP_148596608.1">
    <property type="nucleotide sequence ID" value="NZ_CP042997.1"/>
</dbReference>
<dbReference type="GO" id="GO:0008047">
    <property type="term" value="F:enzyme activator activity"/>
    <property type="evidence" value="ECO:0007669"/>
    <property type="project" value="InterPro"/>
</dbReference>
<dbReference type="InterPro" id="IPR023430">
    <property type="entry name" value="Pept_HybD-like_dom_sf"/>
</dbReference>
<protein>
    <recommendedName>
        <fullName evidence="4">Hydrogenase maturation protease</fullName>
    </recommendedName>
</protein>
<dbReference type="PANTHER" id="PTHR30302:SF5">
    <property type="entry name" value="SLR1876 PROTEIN"/>
    <property type="match status" value="1"/>
</dbReference>
<dbReference type="InterPro" id="IPR000671">
    <property type="entry name" value="Peptidase_A31"/>
</dbReference>
<name>A0A5B9W981_9BACT</name>
<dbReference type="KEGG" id="agv:OJF2_55720"/>
<dbReference type="GO" id="GO:0016485">
    <property type="term" value="P:protein processing"/>
    <property type="evidence" value="ECO:0007669"/>
    <property type="project" value="TreeGrafter"/>
</dbReference>
<dbReference type="Gene3D" id="3.40.50.1450">
    <property type="entry name" value="HybD-like"/>
    <property type="match status" value="1"/>
</dbReference>
<dbReference type="PANTHER" id="PTHR30302">
    <property type="entry name" value="HYDROGENASE 1 MATURATION PROTEASE"/>
    <property type="match status" value="1"/>
</dbReference>
<dbReference type="SUPFAM" id="SSF53163">
    <property type="entry name" value="HybD-like"/>
    <property type="match status" value="1"/>
</dbReference>
<dbReference type="CDD" id="cd06066">
    <property type="entry name" value="H2MP_NAD-link-bidir"/>
    <property type="match status" value="1"/>
</dbReference>
<gene>
    <name evidence="2" type="ORF">OJF2_55720</name>
</gene>
<dbReference type="Proteomes" id="UP000324233">
    <property type="component" value="Chromosome"/>
</dbReference>
<evidence type="ECO:0000313" key="2">
    <source>
        <dbReference type="EMBL" id="QEH36987.1"/>
    </source>
</evidence>
<feature type="compositionally biased region" description="Basic and acidic residues" evidence="1">
    <location>
        <begin position="159"/>
        <end position="183"/>
    </location>
</feature>
<proteinExistence type="predicted"/>
<dbReference type="NCBIfam" id="TIGR00072">
    <property type="entry name" value="hydrog_prot"/>
    <property type="match status" value="1"/>
</dbReference>
<dbReference type="AlphaFoldDB" id="A0A5B9W981"/>
<reference evidence="2 3" key="1">
    <citation type="submission" date="2019-08" db="EMBL/GenBank/DDBJ databases">
        <title>Deep-cultivation of Planctomycetes and their phenomic and genomic characterization uncovers novel biology.</title>
        <authorList>
            <person name="Wiegand S."/>
            <person name="Jogler M."/>
            <person name="Boedeker C."/>
            <person name="Pinto D."/>
            <person name="Vollmers J."/>
            <person name="Rivas-Marin E."/>
            <person name="Kohn T."/>
            <person name="Peeters S.H."/>
            <person name="Heuer A."/>
            <person name="Rast P."/>
            <person name="Oberbeckmann S."/>
            <person name="Bunk B."/>
            <person name="Jeske O."/>
            <person name="Meyerdierks A."/>
            <person name="Storesund J.E."/>
            <person name="Kallscheuer N."/>
            <person name="Luecker S."/>
            <person name="Lage O.M."/>
            <person name="Pohl T."/>
            <person name="Merkel B.J."/>
            <person name="Hornburger P."/>
            <person name="Mueller R.-W."/>
            <person name="Bruemmer F."/>
            <person name="Labrenz M."/>
            <person name="Spormann A.M."/>
            <person name="Op den Camp H."/>
            <person name="Overmann J."/>
            <person name="Amann R."/>
            <person name="Jetten M.S.M."/>
            <person name="Mascher T."/>
            <person name="Medema M.H."/>
            <person name="Devos D.P."/>
            <person name="Kaster A.-K."/>
            <person name="Ovreas L."/>
            <person name="Rohde M."/>
            <person name="Galperin M.Y."/>
            <person name="Jogler C."/>
        </authorList>
    </citation>
    <scope>NUCLEOTIDE SEQUENCE [LARGE SCALE GENOMIC DNA]</scope>
    <source>
        <strain evidence="2 3">OJF2</strain>
    </source>
</reference>
<evidence type="ECO:0000256" key="1">
    <source>
        <dbReference type="SAM" id="MobiDB-lite"/>
    </source>
</evidence>
<organism evidence="2 3">
    <name type="scientific">Aquisphaera giovannonii</name>
    <dbReference type="NCBI Taxonomy" id="406548"/>
    <lineage>
        <taxon>Bacteria</taxon>
        <taxon>Pseudomonadati</taxon>
        <taxon>Planctomycetota</taxon>
        <taxon>Planctomycetia</taxon>
        <taxon>Isosphaerales</taxon>
        <taxon>Isosphaeraceae</taxon>
        <taxon>Aquisphaera</taxon>
    </lineage>
</organism>
<dbReference type="EMBL" id="CP042997">
    <property type="protein sequence ID" value="QEH36987.1"/>
    <property type="molecule type" value="Genomic_DNA"/>
</dbReference>